<reference evidence="5 6" key="1">
    <citation type="submission" date="2024-01" db="EMBL/GenBank/DDBJ databases">
        <title>The complete chloroplast genome sequence of Lithospermum erythrorhizon: insights into the phylogenetic relationship among Boraginaceae species and the maternal lineages of purple gromwells.</title>
        <authorList>
            <person name="Okada T."/>
            <person name="Watanabe K."/>
        </authorList>
    </citation>
    <scope>NUCLEOTIDE SEQUENCE [LARGE SCALE GENOMIC DNA]</scope>
</reference>
<dbReference type="InterPro" id="IPR011611">
    <property type="entry name" value="PfkB_dom"/>
</dbReference>
<comment type="similarity">
    <text evidence="1">Belongs to the carbohydrate kinase PfkB family.</text>
</comment>
<dbReference type="PANTHER" id="PTHR43085:SF13">
    <property type="entry name" value="INOSITOL 3-KINASE"/>
    <property type="match status" value="1"/>
</dbReference>
<sequence length="322" mass="35148">MFHNKPRCLVVGNYCHDVLIKDDVIIAESLGGAASFISAVLDGLNIPAHYVSKVGSDFAYKSVNHQPIQSTSSKTTTFHAFFSSKFVTQDRILKRVVSCDPIYPRDLPEGPFHYGLAVGVGGEILPETLGKMIEICKYVFVDIQALIREFECEDGTVMLVPLKDSGFYDLVPKLAVIKASGEEARFLDVEEVRNRCCVVVTNGKQGCEVCWKDNEEVILPFSTIQVDPTGAGDSFLGGLVGGVVEGFSVPDAALLGNLFGSLTVAHIGLANFDSKLLQRVKDEVQARTNHQQTHSLQFFKSASHQQFHAALSAARITTLQPK</sequence>
<evidence type="ECO:0000256" key="1">
    <source>
        <dbReference type="ARBA" id="ARBA00010688"/>
    </source>
</evidence>
<feature type="domain" description="Carbohydrate kinase PfkB" evidence="4">
    <location>
        <begin position="197"/>
        <end position="271"/>
    </location>
</feature>
<keyword evidence="6" id="KW-1185">Reference proteome</keyword>
<protein>
    <submittedName>
        <fullName evidence="5">Carbohydrate kinase</fullName>
    </submittedName>
</protein>
<evidence type="ECO:0000313" key="5">
    <source>
        <dbReference type="EMBL" id="GAA0143017.1"/>
    </source>
</evidence>
<dbReference type="GO" id="GO:0010264">
    <property type="term" value="P:myo-inositol hexakisphosphate biosynthetic process"/>
    <property type="evidence" value="ECO:0007669"/>
    <property type="project" value="TreeGrafter"/>
</dbReference>
<organism evidence="5 6">
    <name type="scientific">Lithospermum erythrorhizon</name>
    <name type="common">Purple gromwell</name>
    <name type="synonym">Lithospermum officinale var. erythrorhizon</name>
    <dbReference type="NCBI Taxonomy" id="34254"/>
    <lineage>
        <taxon>Eukaryota</taxon>
        <taxon>Viridiplantae</taxon>
        <taxon>Streptophyta</taxon>
        <taxon>Embryophyta</taxon>
        <taxon>Tracheophyta</taxon>
        <taxon>Spermatophyta</taxon>
        <taxon>Magnoliopsida</taxon>
        <taxon>eudicotyledons</taxon>
        <taxon>Gunneridae</taxon>
        <taxon>Pentapetalae</taxon>
        <taxon>asterids</taxon>
        <taxon>lamiids</taxon>
        <taxon>Boraginales</taxon>
        <taxon>Boraginaceae</taxon>
        <taxon>Boraginoideae</taxon>
        <taxon>Lithospermeae</taxon>
        <taxon>Lithospermum</taxon>
    </lineage>
</organism>
<dbReference type="InterPro" id="IPR002173">
    <property type="entry name" value="Carboh/pur_kinase_PfkB_CS"/>
</dbReference>
<accession>A0AAV3NUF3</accession>
<proteinExistence type="inferred from homology"/>
<dbReference type="SUPFAM" id="SSF53613">
    <property type="entry name" value="Ribokinase-like"/>
    <property type="match status" value="1"/>
</dbReference>
<comment type="caution">
    <text evidence="5">The sequence shown here is derived from an EMBL/GenBank/DDBJ whole genome shotgun (WGS) entry which is preliminary data.</text>
</comment>
<dbReference type="InterPro" id="IPR050306">
    <property type="entry name" value="PfkB_Carbo_kinase"/>
</dbReference>
<dbReference type="EMBL" id="BAABME010000466">
    <property type="protein sequence ID" value="GAA0143017.1"/>
    <property type="molecule type" value="Genomic_DNA"/>
</dbReference>
<dbReference type="Pfam" id="PF00294">
    <property type="entry name" value="PfkB"/>
    <property type="match status" value="1"/>
</dbReference>
<dbReference type="Proteomes" id="UP001454036">
    <property type="component" value="Unassembled WGS sequence"/>
</dbReference>
<name>A0AAV3NUF3_LITER</name>
<evidence type="ECO:0000259" key="4">
    <source>
        <dbReference type="Pfam" id="PF00294"/>
    </source>
</evidence>
<dbReference type="Gene3D" id="3.40.1190.20">
    <property type="match status" value="1"/>
</dbReference>
<dbReference type="AlphaFoldDB" id="A0AAV3NUF3"/>
<evidence type="ECO:0000256" key="3">
    <source>
        <dbReference type="ARBA" id="ARBA00022777"/>
    </source>
</evidence>
<gene>
    <name evidence="5" type="ORF">LIER_03794</name>
</gene>
<dbReference type="InterPro" id="IPR029056">
    <property type="entry name" value="Ribokinase-like"/>
</dbReference>
<evidence type="ECO:0000256" key="2">
    <source>
        <dbReference type="ARBA" id="ARBA00022679"/>
    </source>
</evidence>
<dbReference type="PANTHER" id="PTHR43085">
    <property type="entry name" value="HEXOKINASE FAMILY MEMBER"/>
    <property type="match status" value="1"/>
</dbReference>
<keyword evidence="3 5" id="KW-0418">Kinase</keyword>
<dbReference type="GO" id="GO:0016301">
    <property type="term" value="F:kinase activity"/>
    <property type="evidence" value="ECO:0007669"/>
    <property type="project" value="UniProtKB-KW"/>
</dbReference>
<evidence type="ECO:0000313" key="6">
    <source>
        <dbReference type="Proteomes" id="UP001454036"/>
    </source>
</evidence>
<dbReference type="PROSITE" id="PS00584">
    <property type="entry name" value="PFKB_KINASES_2"/>
    <property type="match status" value="1"/>
</dbReference>
<keyword evidence="2" id="KW-0808">Transferase</keyword>